<feature type="non-terminal residue" evidence="2">
    <location>
        <position position="215"/>
    </location>
</feature>
<dbReference type="EMBL" id="BTSY01000005">
    <property type="protein sequence ID" value="GMT29382.1"/>
    <property type="molecule type" value="Genomic_DNA"/>
</dbReference>
<evidence type="ECO:0000256" key="1">
    <source>
        <dbReference type="SAM" id="Coils"/>
    </source>
</evidence>
<protein>
    <submittedName>
        <fullName evidence="2">Uncharacterized protein</fullName>
    </submittedName>
</protein>
<keyword evidence="1" id="KW-0175">Coiled coil</keyword>
<evidence type="ECO:0000313" key="2">
    <source>
        <dbReference type="EMBL" id="GMT29382.1"/>
    </source>
</evidence>
<keyword evidence="3" id="KW-1185">Reference proteome</keyword>
<dbReference type="Proteomes" id="UP001432322">
    <property type="component" value="Unassembled WGS sequence"/>
</dbReference>
<sequence>QLQHVQQRDADMMQMALQVRRVLPTMCQKRVVKLEEVKKVLSAFDASNADYAFEAVGEVELALRMMIVVFARLKDDVDPAKVAALQGVEEFIPTDEEVKRALSTAKLVLLRTPIPKVTRAIDFARIITQYERRGNEMGGQRDPRENFLCEEGEKRLREFRENRKQLEQQKKQELQQAIEKKEEQMRKELEEMQRQSDYEMTLLIDDMDRQEREMV</sequence>
<name>A0AAV5WHH2_9BILA</name>
<feature type="non-terminal residue" evidence="2">
    <location>
        <position position="1"/>
    </location>
</feature>
<evidence type="ECO:0000313" key="3">
    <source>
        <dbReference type="Proteomes" id="UP001432322"/>
    </source>
</evidence>
<feature type="coiled-coil region" evidence="1">
    <location>
        <begin position="149"/>
        <end position="198"/>
    </location>
</feature>
<reference evidence="2" key="1">
    <citation type="submission" date="2023-10" db="EMBL/GenBank/DDBJ databases">
        <title>Genome assembly of Pristionchus species.</title>
        <authorList>
            <person name="Yoshida K."/>
            <person name="Sommer R.J."/>
        </authorList>
    </citation>
    <scope>NUCLEOTIDE SEQUENCE</scope>
    <source>
        <strain evidence="2">RS5133</strain>
    </source>
</reference>
<accession>A0AAV5WHH2</accession>
<gene>
    <name evidence="2" type="ORF">PFISCL1PPCAC_20679</name>
</gene>
<comment type="caution">
    <text evidence="2">The sequence shown here is derived from an EMBL/GenBank/DDBJ whole genome shotgun (WGS) entry which is preliminary data.</text>
</comment>
<proteinExistence type="predicted"/>
<dbReference type="AlphaFoldDB" id="A0AAV5WHH2"/>
<organism evidence="2 3">
    <name type="scientific">Pristionchus fissidentatus</name>
    <dbReference type="NCBI Taxonomy" id="1538716"/>
    <lineage>
        <taxon>Eukaryota</taxon>
        <taxon>Metazoa</taxon>
        <taxon>Ecdysozoa</taxon>
        <taxon>Nematoda</taxon>
        <taxon>Chromadorea</taxon>
        <taxon>Rhabditida</taxon>
        <taxon>Rhabditina</taxon>
        <taxon>Diplogasteromorpha</taxon>
        <taxon>Diplogasteroidea</taxon>
        <taxon>Neodiplogasteridae</taxon>
        <taxon>Pristionchus</taxon>
    </lineage>
</organism>